<reference evidence="2" key="1">
    <citation type="submission" date="2023-07" db="EMBL/GenBank/DDBJ databases">
        <title>Between Cages and Wild: Unraveling the Impact of Captivity on Animal Microbiomes and Antimicrobial Resistance.</title>
        <authorList>
            <person name="Schmartz G.P."/>
            <person name="Rehner J."/>
            <person name="Schuff M.J."/>
            <person name="Becker S.L."/>
            <person name="Kravczyk M."/>
            <person name="Gurevich A."/>
            <person name="Francke R."/>
            <person name="Mueller R."/>
            <person name="Keller V."/>
            <person name="Keller A."/>
        </authorList>
    </citation>
    <scope>NUCLEOTIDE SEQUENCE</scope>
    <source>
        <strain evidence="2">S39M_St_73</strain>
    </source>
</reference>
<keyword evidence="3" id="KW-1185">Reference proteome</keyword>
<evidence type="ECO:0000313" key="2">
    <source>
        <dbReference type="EMBL" id="MDO5457867.1"/>
    </source>
</evidence>
<proteinExistence type="predicted"/>
<name>A0AA43UD94_9LACT</name>
<feature type="signal peptide" evidence="1">
    <location>
        <begin position="1"/>
        <end position="22"/>
    </location>
</feature>
<evidence type="ECO:0008006" key="4">
    <source>
        <dbReference type="Google" id="ProtNLM"/>
    </source>
</evidence>
<protein>
    <recommendedName>
        <fullName evidence="4">Lipoprotein</fullName>
    </recommendedName>
</protein>
<dbReference type="PROSITE" id="PS51257">
    <property type="entry name" value="PROKAR_LIPOPROTEIN"/>
    <property type="match status" value="1"/>
</dbReference>
<dbReference type="EMBL" id="JAUNQW010000029">
    <property type="protein sequence ID" value="MDO5457867.1"/>
    <property type="molecule type" value="Genomic_DNA"/>
</dbReference>
<gene>
    <name evidence="2" type="ORF">Q4F26_05910</name>
</gene>
<organism evidence="2 3">
    <name type="scientific">Atopococcus tabaci</name>
    <dbReference type="NCBI Taxonomy" id="269774"/>
    <lineage>
        <taxon>Bacteria</taxon>
        <taxon>Bacillati</taxon>
        <taxon>Bacillota</taxon>
        <taxon>Bacilli</taxon>
        <taxon>Lactobacillales</taxon>
        <taxon>Carnobacteriaceae</taxon>
        <taxon>Atopococcus</taxon>
    </lineage>
</organism>
<evidence type="ECO:0000256" key="1">
    <source>
        <dbReference type="SAM" id="SignalP"/>
    </source>
</evidence>
<sequence>MKKTLILALSAMFMLSCSNSNSKKPQESEEVSEEVNQVEVVEVVEEVKYASPEEKYAGKTIKLKGYFENGFTKYYTETILYPDGYVTDYFKSHEVVKVRGVDRWYDNGEKKGTWSMYTKSMGANKVVVFEVAVNGNTHYFTEKFDYYFRGKTPYLDFKEFKTDNAFMIKEYSVE</sequence>
<keyword evidence="1" id="KW-0732">Signal</keyword>
<dbReference type="Proteomes" id="UP001171751">
    <property type="component" value="Unassembled WGS sequence"/>
</dbReference>
<dbReference type="AlphaFoldDB" id="A0AA43UD94"/>
<evidence type="ECO:0000313" key="3">
    <source>
        <dbReference type="Proteomes" id="UP001171751"/>
    </source>
</evidence>
<comment type="caution">
    <text evidence="2">The sequence shown here is derived from an EMBL/GenBank/DDBJ whole genome shotgun (WGS) entry which is preliminary data.</text>
</comment>
<feature type="chain" id="PRO_5041408968" description="Lipoprotein" evidence="1">
    <location>
        <begin position="23"/>
        <end position="174"/>
    </location>
</feature>
<accession>A0AA43UD94</accession>